<dbReference type="RefSeq" id="WP_237966228.1">
    <property type="nucleotide sequence ID" value="NZ_JAKNHQ010000001.1"/>
</dbReference>
<proteinExistence type="predicted"/>
<dbReference type="Gene3D" id="3.10.620.30">
    <property type="match status" value="1"/>
</dbReference>
<accession>A0ABS9MF30</accession>
<comment type="caution">
    <text evidence="2">The sequence shown here is derived from an EMBL/GenBank/DDBJ whole genome shotgun (WGS) entry which is preliminary data.</text>
</comment>
<dbReference type="PANTHER" id="PTHR33490:SF3">
    <property type="entry name" value="CONSERVED INTEGRAL MEMBRANE PROTEIN"/>
    <property type="match status" value="1"/>
</dbReference>
<dbReference type="PANTHER" id="PTHR33490">
    <property type="entry name" value="BLR5614 PROTEIN-RELATED"/>
    <property type="match status" value="1"/>
</dbReference>
<dbReference type="EMBL" id="JAKNHQ010000001">
    <property type="protein sequence ID" value="MCG4609407.1"/>
    <property type="molecule type" value="Genomic_DNA"/>
</dbReference>
<dbReference type="InterPro" id="IPR002931">
    <property type="entry name" value="Transglutaminase-like"/>
</dbReference>
<dbReference type="Pfam" id="PF01841">
    <property type="entry name" value="Transglut_core"/>
    <property type="match status" value="1"/>
</dbReference>
<evidence type="ECO:0000313" key="3">
    <source>
        <dbReference type="Proteomes" id="UP001298681"/>
    </source>
</evidence>
<evidence type="ECO:0000313" key="2">
    <source>
        <dbReference type="EMBL" id="MCG4609407.1"/>
    </source>
</evidence>
<keyword evidence="3" id="KW-1185">Reference proteome</keyword>
<dbReference type="InterPro" id="IPR038765">
    <property type="entry name" value="Papain-like_cys_pep_sf"/>
</dbReference>
<dbReference type="SMART" id="SM00460">
    <property type="entry name" value="TGc"/>
    <property type="match status" value="1"/>
</dbReference>
<sequence>MEYRLESGRLSDYLQESRYVDYHHPAIQQEAGLLFAGCTNDLEKILAAFTFVRDELPHSGDIHSSRVTRTASEALRFREGICYAKSMLLAALLRSAGIPVGFCYQRLARHRPEGGYCIHALNAVYIAERDHWTRVDARGNTGRKNAQFFPDDPCREQVAVPVHPEQGEIDYPTIYVEPLKCTTDVLEQNDDCREMLAKHLPSRL</sequence>
<protein>
    <submittedName>
        <fullName evidence="2">Transglutaminase family protein</fullName>
    </submittedName>
</protein>
<gene>
    <name evidence="2" type="ORF">L0P57_00400</name>
</gene>
<organism evidence="2 3">
    <name type="scientific">Anaeromassilibacillus senegalensis</name>
    <dbReference type="NCBI Taxonomy" id="1673717"/>
    <lineage>
        <taxon>Bacteria</taxon>
        <taxon>Bacillati</taxon>
        <taxon>Bacillota</taxon>
        <taxon>Clostridia</taxon>
        <taxon>Eubacteriales</taxon>
        <taxon>Acutalibacteraceae</taxon>
        <taxon>Anaeromassilibacillus</taxon>
    </lineage>
</organism>
<feature type="domain" description="Transglutaminase-like" evidence="1">
    <location>
        <begin position="74"/>
        <end position="139"/>
    </location>
</feature>
<dbReference type="SUPFAM" id="SSF54001">
    <property type="entry name" value="Cysteine proteinases"/>
    <property type="match status" value="1"/>
</dbReference>
<reference evidence="2 3" key="1">
    <citation type="submission" date="2022-01" db="EMBL/GenBank/DDBJ databases">
        <title>Collection of gut derived symbiotic bacterial strains cultured from healthy donors.</title>
        <authorList>
            <person name="Lin H."/>
            <person name="Kohout C."/>
            <person name="Waligurski E."/>
            <person name="Pamer E.G."/>
        </authorList>
    </citation>
    <scope>NUCLEOTIDE SEQUENCE [LARGE SCALE GENOMIC DNA]</scope>
    <source>
        <strain evidence="2 3">DFI.7.58</strain>
    </source>
</reference>
<evidence type="ECO:0000259" key="1">
    <source>
        <dbReference type="SMART" id="SM00460"/>
    </source>
</evidence>
<name>A0ABS9MF30_9FIRM</name>
<dbReference type="Proteomes" id="UP001298681">
    <property type="component" value="Unassembled WGS sequence"/>
</dbReference>